<dbReference type="SUPFAM" id="SSF75005">
    <property type="entry name" value="Arabinanase/levansucrase/invertase"/>
    <property type="match status" value="1"/>
</dbReference>
<dbReference type="InterPro" id="IPR041542">
    <property type="entry name" value="GH43_C2"/>
</dbReference>
<dbReference type="InterPro" id="IPR006710">
    <property type="entry name" value="Glyco_hydro_43"/>
</dbReference>
<gene>
    <name evidence="8" type="ORF">BW730_11435</name>
</gene>
<accession>A0A1Q2CPH3</accession>
<evidence type="ECO:0000256" key="1">
    <source>
        <dbReference type="ARBA" id="ARBA00009865"/>
    </source>
</evidence>
<evidence type="ECO:0000256" key="2">
    <source>
        <dbReference type="ARBA" id="ARBA00022801"/>
    </source>
</evidence>
<dbReference type="STRING" id="1332264.BW730_11435"/>
<evidence type="ECO:0000256" key="6">
    <source>
        <dbReference type="RuleBase" id="RU361187"/>
    </source>
</evidence>
<evidence type="ECO:0000313" key="9">
    <source>
        <dbReference type="Proteomes" id="UP000188145"/>
    </source>
</evidence>
<comment type="similarity">
    <text evidence="1 6">Belongs to the glycosyl hydrolase 43 family.</text>
</comment>
<dbReference type="Proteomes" id="UP000188145">
    <property type="component" value="Chromosome"/>
</dbReference>
<dbReference type="EMBL" id="CP019606">
    <property type="protein sequence ID" value="AQP48006.1"/>
    <property type="molecule type" value="Genomic_DNA"/>
</dbReference>
<evidence type="ECO:0000256" key="5">
    <source>
        <dbReference type="PIRSR" id="PIRSR606710-2"/>
    </source>
</evidence>
<dbReference type="Gene3D" id="2.60.120.200">
    <property type="match status" value="1"/>
</dbReference>
<dbReference type="InterPro" id="IPR013320">
    <property type="entry name" value="ConA-like_dom_sf"/>
</dbReference>
<evidence type="ECO:0000259" key="7">
    <source>
        <dbReference type="Pfam" id="PF17851"/>
    </source>
</evidence>
<dbReference type="PANTHER" id="PTHR42812">
    <property type="entry name" value="BETA-XYLOSIDASE"/>
    <property type="match status" value="1"/>
</dbReference>
<dbReference type="SUPFAM" id="SSF49899">
    <property type="entry name" value="Concanavalin A-like lectins/glucanases"/>
    <property type="match status" value="1"/>
</dbReference>
<organism evidence="8 9">
    <name type="scientific">Tessaracoccus aquimaris</name>
    <dbReference type="NCBI Taxonomy" id="1332264"/>
    <lineage>
        <taxon>Bacteria</taxon>
        <taxon>Bacillati</taxon>
        <taxon>Actinomycetota</taxon>
        <taxon>Actinomycetes</taxon>
        <taxon>Propionibacteriales</taxon>
        <taxon>Propionibacteriaceae</taxon>
        <taxon>Tessaracoccus</taxon>
    </lineage>
</organism>
<dbReference type="GO" id="GO:0004553">
    <property type="term" value="F:hydrolase activity, hydrolyzing O-glycosyl compounds"/>
    <property type="evidence" value="ECO:0007669"/>
    <property type="project" value="InterPro"/>
</dbReference>
<evidence type="ECO:0000256" key="4">
    <source>
        <dbReference type="PIRSR" id="PIRSR606710-1"/>
    </source>
</evidence>
<dbReference type="OrthoDB" id="9758923at2"/>
<proteinExistence type="inferred from homology"/>
<evidence type="ECO:0000256" key="3">
    <source>
        <dbReference type="ARBA" id="ARBA00023295"/>
    </source>
</evidence>
<dbReference type="KEGG" id="tes:BW730_11435"/>
<dbReference type="InterPro" id="IPR023296">
    <property type="entry name" value="Glyco_hydro_beta-prop_sf"/>
</dbReference>
<evidence type="ECO:0000313" key="8">
    <source>
        <dbReference type="EMBL" id="AQP48006.1"/>
    </source>
</evidence>
<reference evidence="9" key="1">
    <citation type="submission" date="2017-02" db="EMBL/GenBank/DDBJ databases">
        <title>Tessaracoccus aquaemaris sp. nov., isolated from the intestine of a Korean rockfish, Sebastes schlegelii, in a marine aquaculture pond.</title>
        <authorList>
            <person name="Tak E.J."/>
            <person name="Bae J.-W."/>
        </authorList>
    </citation>
    <scope>NUCLEOTIDE SEQUENCE [LARGE SCALE GENOMIC DNA]</scope>
    <source>
        <strain evidence="9">NSG39</strain>
    </source>
</reference>
<keyword evidence="2 6" id="KW-0378">Hydrolase</keyword>
<dbReference type="InterPro" id="IPR051795">
    <property type="entry name" value="Glycosyl_Hydrlase_43"/>
</dbReference>
<dbReference type="Pfam" id="PF17851">
    <property type="entry name" value="GH43_C2"/>
    <property type="match status" value="1"/>
</dbReference>
<keyword evidence="9" id="KW-1185">Reference proteome</keyword>
<dbReference type="Pfam" id="PF04616">
    <property type="entry name" value="Glyco_hydro_43"/>
    <property type="match status" value="1"/>
</dbReference>
<dbReference type="CDD" id="cd18617">
    <property type="entry name" value="GH43_XynB-like"/>
    <property type="match status" value="1"/>
</dbReference>
<name>A0A1Q2CPH3_9ACTN</name>
<protein>
    <submittedName>
        <fullName evidence="8">Glycoside hydrolase 43 family protein</fullName>
    </submittedName>
</protein>
<feature type="active site" description="Proton acceptor" evidence="4">
    <location>
        <position position="8"/>
    </location>
</feature>
<dbReference type="AlphaFoldDB" id="A0A1Q2CPH3"/>
<dbReference type="PANTHER" id="PTHR42812:SF12">
    <property type="entry name" value="BETA-XYLOSIDASE-RELATED"/>
    <property type="match status" value="1"/>
</dbReference>
<feature type="domain" description="Beta-xylosidase C-terminal Concanavalin A-like" evidence="7">
    <location>
        <begin position="306"/>
        <end position="481"/>
    </location>
</feature>
<feature type="site" description="Important for catalytic activity, responsible for pKa modulation of the active site Glu and correct orientation of both the proton donor and substrate" evidence="5">
    <location>
        <position position="114"/>
    </location>
</feature>
<dbReference type="Gene3D" id="2.115.10.20">
    <property type="entry name" value="Glycosyl hydrolase domain, family 43"/>
    <property type="match status" value="1"/>
</dbReference>
<sequence length="490" mass="52424">MIPGFNPDPSVVRVGDDFYLATSTFEYLPGIPIYHSTDMENWTQIGNVATRDGQLGVPDAPTNLGVWAPTIRHRDGVFYVIVTDTAGRGTCVFTASDPAGPWSDGVVIDLEGIDPDLAWDDAGTAYVTYSGLVLSGPDIGAHRGIEQVTVDLDTGAVLGAKRSLWSGDGGMFPEAPHLYRHGGFWYLLVAEGGTERGHSVSIARGGAPDGPFTSCPSNPLVTARGTARPVQCTGHGDLVEGPDGRWVVVLLGTRPRGMVRSFSALGRETFATPARWTSDGWLEIDPVELSPRAAFGWEAPLDAAPGPEWIGVRRRPDQVWDNSPRPGWLTLRGQDEGMGALRPVFVGRRQQHQTCEARVVVDAAVGVGGLAVRYDEGLHYEVEASDGVVTARAVIPGFTREASARVPSGAVELVLGSRVPPAEGLGHVSSDLVYLGYVSPDDGQPRVLLEVDGRYLSNETAGSFTGRVFGLYTVSGRVDFQRLKYTGSNQ</sequence>
<keyword evidence="3 6" id="KW-0326">Glycosidase</keyword>
<feature type="active site" description="Proton donor" evidence="4">
    <location>
        <position position="174"/>
    </location>
</feature>
<dbReference type="GO" id="GO:0005975">
    <property type="term" value="P:carbohydrate metabolic process"/>
    <property type="evidence" value="ECO:0007669"/>
    <property type="project" value="InterPro"/>
</dbReference>